<dbReference type="RefSeq" id="WP_248006820.1">
    <property type="nucleotide sequence ID" value="NZ_JAJHVV010000001.1"/>
</dbReference>
<dbReference type="InterPro" id="IPR036380">
    <property type="entry name" value="Isochorismatase-like_sf"/>
</dbReference>
<dbReference type="EMBL" id="JAJHVV010000001">
    <property type="protein sequence ID" value="MCK6261692.1"/>
    <property type="molecule type" value="Genomic_DNA"/>
</dbReference>
<proteinExistence type="predicted"/>
<reference evidence="2" key="1">
    <citation type="submission" date="2021-11" db="EMBL/GenBank/DDBJ databases">
        <title>Vibrio ZSDE26 sp. nov. and Vibrio ZSDZ34 sp. nov., isolated from coastal seawater in Qingdao.</title>
        <authorList>
            <person name="Zhang P."/>
        </authorList>
    </citation>
    <scope>NUCLEOTIDE SEQUENCE</scope>
    <source>
        <strain evidence="2">ZSDE26</strain>
    </source>
</reference>
<dbReference type="InterPro" id="IPR000868">
    <property type="entry name" value="Isochorismatase-like_dom"/>
</dbReference>
<dbReference type="PANTHER" id="PTHR14119">
    <property type="entry name" value="HYDROLASE"/>
    <property type="match status" value="1"/>
</dbReference>
<dbReference type="Gene3D" id="3.40.50.850">
    <property type="entry name" value="Isochorismatase-like"/>
    <property type="match status" value="1"/>
</dbReference>
<dbReference type="AlphaFoldDB" id="A0A9X1XEU2"/>
<dbReference type="PANTHER" id="PTHR14119:SF3">
    <property type="entry name" value="ISOCHORISMATASE DOMAIN-CONTAINING PROTEIN 2"/>
    <property type="match status" value="1"/>
</dbReference>
<sequence>MLEKNNTGLIIIDVQGKLAHSVHENEALIANCTTLVKGALALDLPIVWAEQIPQKLGATVPQINSLLPDHQPIDKFTFSACDEPRFLDAIKSAGVDSFLICGIEAHICVYQTAAMLKGMGFNVEVVTDCVSSRTPENKALAINKLNRLGVQSTGLEMCFYELVKDSRSNSFKPILNLIK</sequence>
<dbReference type="SUPFAM" id="SSF52499">
    <property type="entry name" value="Isochorismatase-like hydrolases"/>
    <property type="match status" value="1"/>
</dbReference>
<feature type="domain" description="Isochorismatase-like" evidence="1">
    <location>
        <begin position="8"/>
        <end position="151"/>
    </location>
</feature>
<evidence type="ECO:0000313" key="3">
    <source>
        <dbReference type="Proteomes" id="UP001139559"/>
    </source>
</evidence>
<protein>
    <submittedName>
        <fullName evidence="2">Hydrolase</fullName>
    </submittedName>
</protein>
<organism evidence="2 3">
    <name type="scientific">Vibrio amylolyticus</name>
    <dbReference type="NCBI Taxonomy" id="2847292"/>
    <lineage>
        <taxon>Bacteria</taxon>
        <taxon>Pseudomonadati</taxon>
        <taxon>Pseudomonadota</taxon>
        <taxon>Gammaproteobacteria</taxon>
        <taxon>Vibrionales</taxon>
        <taxon>Vibrionaceae</taxon>
        <taxon>Vibrio</taxon>
    </lineage>
</organism>
<dbReference type="Pfam" id="PF00857">
    <property type="entry name" value="Isochorismatase"/>
    <property type="match status" value="1"/>
</dbReference>
<dbReference type="CDD" id="cd01012">
    <property type="entry name" value="YcaC_related"/>
    <property type="match status" value="1"/>
</dbReference>
<comment type="caution">
    <text evidence="2">The sequence shown here is derived from an EMBL/GenBank/DDBJ whole genome shotgun (WGS) entry which is preliminary data.</text>
</comment>
<dbReference type="InterPro" id="IPR050993">
    <property type="entry name" value="Isochorismatase_domain"/>
</dbReference>
<keyword evidence="3" id="KW-1185">Reference proteome</keyword>
<name>A0A9X1XEU2_9VIBR</name>
<gene>
    <name evidence="2" type="ORF">KP803_00225</name>
</gene>
<evidence type="ECO:0000259" key="1">
    <source>
        <dbReference type="Pfam" id="PF00857"/>
    </source>
</evidence>
<accession>A0A9X1XEU2</accession>
<evidence type="ECO:0000313" key="2">
    <source>
        <dbReference type="EMBL" id="MCK6261692.1"/>
    </source>
</evidence>
<dbReference type="GO" id="GO:0016787">
    <property type="term" value="F:hydrolase activity"/>
    <property type="evidence" value="ECO:0007669"/>
    <property type="project" value="UniProtKB-KW"/>
</dbReference>
<dbReference type="Proteomes" id="UP001139559">
    <property type="component" value="Unassembled WGS sequence"/>
</dbReference>
<keyword evidence="2" id="KW-0378">Hydrolase</keyword>